<accession>A0ABW3AKK6</accession>
<gene>
    <name evidence="2" type="ORF">ACFQ0P_13150</name>
</gene>
<dbReference type="Proteomes" id="UP001597055">
    <property type="component" value="Unassembled WGS sequence"/>
</dbReference>
<dbReference type="EMBL" id="JBHTII010000002">
    <property type="protein sequence ID" value="MFD0791349.1"/>
    <property type="molecule type" value="Genomic_DNA"/>
</dbReference>
<reference evidence="3" key="1">
    <citation type="journal article" date="2019" name="Int. J. Syst. Evol. Microbiol.">
        <title>The Global Catalogue of Microorganisms (GCM) 10K type strain sequencing project: providing services to taxonomists for standard genome sequencing and annotation.</title>
        <authorList>
            <consortium name="The Broad Institute Genomics Platform"/>
            <consortium name="The Broad Institute Genome Sequencing Center for Infectious Disease"/>
            <person name="Wu L."/>
            <person name="Ma J."/>
        </authorList>
    </citation>
    <scope>NUCLEOTIDE SEQUENCE [LARGE SCALE GENOMIC DNA]</scope>
    <source>
        <strain evidence="3">CCUG 54523</strain>
    </source>
</reference>
<evidence type="ECO:0000313" key="2">
    <source>
        <dbReference type="EMBL" id="MFD0791349.1"/>
    </source>
</evidence>
<name>A0ABW3AKK6_9MICO</name>
<evidence type="ECO:0000313" key="3">
    <source>
        <dbReference type="Proteomes" id="UP001597055"/>
    </source>
</evidence>
<proteinExistence type="predicted"/>
<feature type="compositionally biased region" description="Low complexity" evidence="1">
    <location>
        <begin position="92"/>
        <end position="104"/>
    </location>
</feature>
<sequence length="207" mass="21891">MFARFRRKKRFEALTDEERIGRYVYLLNTLPASVIESAHATAFKDLPAERRREMFEQLRPFLSDKERDAASDDPTVLAKLVRRAEERRAQREAAANAPVPAAVATDTLDPRDPRDAIDSRDLLMRNGMAGIVSQNFLLSAAVITYFSVGGGSVGLAAEPAWIGESYDQGSAGGFDGGGFGGGYDGGGFGGGFDGGGFGGGDAGGGFG</sequence>
<dbReference type="RefSeq" id="WP_204979117.1">
    <property type="nucleotide sequence ID" value="NZ_JBHTII010000002.1"/>
</dbReference>
<keyword evidence="3" id="KW-1185">Reference proteome</keyword>
<protein>
    <submittedName>
        <fullName evidence="2">Uncharacterized protein</fullName>
    </submittedName>
</protein>
<feature type="region of interest" description="Disordered" evidence="1">
    <location>
        <begin position="89"/>
        <end position="114"/>
    </location>
</feature>
<comment type="caution">
    <text evidence="2">The sequence shown here is derived from an EMBL/GenBank/DDBJ whole genome shotgun (WGS) entry which is preliminary data.</text>
</comment>
<organism evidence="2 3">
    <name type="scientific">Microbacterium insulae</name>
    <dbReference type="NCBI Taxonomy" id="483014"/>
    <lineage>
        <taxon>Bacteria</taxon>
        <taxon>Bacillati</taxon>
        <taxon>Actinomycetota</taxon>
        <taxon>Actinomycetes</taxon>
        <taxon>Micrococcales</taxon>
        <taxon>Microbacteriaceae</taxon>
        <taxon>Microbacterium</taxon>
    </lineage>
</organism>
<evidence type="ECO:0000256" key="1">
    <source>
        <dbReference type="SAM" id="MobiDB-lite"/>
    </source>
</evidence>